<dbReference type="SUPFAM" id="SSF54197">
    <property type="entry name" value="HIT-like"/>
    <property type="match status" value="1"/>
</dbReference>
<dbReference type="STRING" id="1166073.SAMN05192530_11176"/>
<gene>
    <name evidence="3" type="ORF">SAMN05192530_11176</name>
</gene>
<evidence type="ECO:0000256" key="1">
    <source>
        <dbReference type="PROSITE-ProRule" id="PRU00464"/>
    </source>
</evidence>
<evidence type="ECO:0000313" key="3">
    <source>
        <dbReference type="EMBL" id="SDO72209.1"/>
    </source>
</evidence>
<dbReference type="InterPro" id="IPR011146">
    <property type="entry name" value="HIT-like"/>
</dbReference>
<accession>A0A1H0LVE4</accession>
<dbReference type="PROSITE" id="PS51084">
    <property type="entry name" value="HIT_2"/>
    <property type="match status" value="1"/>
</dbReference>
<name>A0A1H0LVE4_9HYPH</name>
<dbReference type="Gene3D" id="3.30.428.10">
    <property type="entry name" value="HIT-like"/>
    <property type="match status" value="1"/>
</dbReference>
<dbReference type="OrthoDB" id="9799145at2"/>
<evidence type="ECO:0000313" key="4">
    <source>
        <dbReference type="Proteomes" id="UP000198793"/>
    </source>
</evidence>
<dbReference type="AlphaFoldDB" id="A0A1H0LVE4"/>
<protein>
    <submittedName>
        <fullName evidence="3">Diadenosine tetraphosphate (Ap4A) hydrolase</fullName>
    </submittedName>
</protein>
<sequence length="141" mass="15827">MQDASPSPAPFELDPRLHADTRLLADLELCRLVLMNDRRWPWAILVPRRTGVVEITDLTAEERALLVEEAARVAGALRETTGAEKTNVATLGNAVRQFHLHVVARREGDPNWPGPVWGFGQREPWNDEEAGTFAARLLERL</sequence>
<keyword evidence="3" id="KW-0378">Hydrolase</keyword>
<dbReference type="InterPro" id="IPR036265">
    <property type="entry name" value="HIT-like_sf"/>
</dbReference>
<keyword evidence="4" id="KW-1185">Reference proteome</keyword>
<dbReference type="RefSeq" id="WP_090676428.1">
    <property type="nucleotide sequence ID" value="NZ_FNIT01000011.1"/>
</dbReference>
<dbReference type="Proteomes" id="UP000198793">
    <property type="component" value="Unassembled WGS sequence"/>
</dbReference>
<dbReference type="Pfam" id="PF01230">
    <property type="entry name" value="HIT"/>
    <property type="match status" value="1"/>
</dbReference>
<feature type="domain" description="HIT" evidence="2">
    <location>
        <begin position="44"/>
        <end position="112"/>
    </location>
</feature>
<proteinExistence type="predicted"/>
<organism evidence="3 4">
    <name type="scientific">Aureimonas jatrophae</name>
    <dbReference type="NCBI Taxonomy" id="1166073"/>
    <lineage>
        <taxon>Bacteria</taxon>
        <taxon>Pseudomonadati</taxon>
        <taxon>Pseudomonadota</taxon>
        <taxon>Alphaproteobacteria</taxon>
        <taxon>Hyphomicrobiales</taxon>
        <taxon>Aurantimonadaceae</taxon>
        <taxon>Aureimonas</taxon>
    </lineage>
</organism>
<dbReference type="EMBL" id="FNIT01000011">
    <property type="protein sequence ID" value="SDO72209.1"/>
    <property type="molecule type" value="Genomic_DNA"/>
</dbReference>
<dbReference type="PIRSF" id="PIRSF000714">
    <property type="entry name" value="HIT"/>
    <property type="match status" value="1"/>
</dbReference>
<dbReference type="InterPro" id="IPR026026">
    <property type="entry name" value="HIT_Hint"/>
</dbReference>
<dbReference type="GO" id="GO:0016787">
    <property type="term" value="F:hydrolase activity"/>
    <property type="evidence" value="ECO:0007669"/>
    <property type="project" value="UniProtKB-KW"/>
</dbReference>
<evidence type="ECO:0000259" key="2">
    <source>
        <dbReference type="PROSITE" id="PS51084"/>
    </source>
</evidence>
<reference evidence="3 4" key="1">
    <citation type="submission" date="2016-10" db="EMBL/GenBank/DDBJ databases">
        <authorList>
            <person name="de Groot N.N."/>
        </authorList>
    </citation>
    <scope>NUCLEOTIDE SEQUENCE [LARGE SCALE GENOMIC DNA]</scope>
    <source>
        <strain evidence="4">L7-484,KACC 16230,DSM 25025</strain>
    </source>
</reference>
<comment type="caution">
    <text evidence="1">Lacks conserved residue(s) required for the propagation of feature annotation.</text>
</comment>